<reference evidence="2 3" key="1">
    <citation type="submission" date="2020-08" db="EMBL/GenBank/DDBJ databases">
        <title>Genomic Encyclopedia of Type Strains, Phase IV (KMG-IV): sequencing the most valuable type-strain genomes for metagenomic binning, comparative biology and taxonomic classification.</title>
        <authorList>
            <person name="Goeker M."/>
        </authorList>
    </citation>
    <scope>NUCLEOTIDE SEQUENCE [LARGE SCALE GENOMIC DNA]</scope>
    <source>
        <strain evidence="2 3">DSM 23562</strain>
    </source>
</reference>
<dbReference type="RefSeq" id="WP_184192726.1">
    <property type="nucleotide sequence ID" value="NZ_JACHGW010000001.1"/>
</dbReference>
<dbReference type="EMBL" id="JACHGW010000001">
    <property type="protein sequence ID" value="MBB6049107.1"/>
    <property type="molecule type" value="Genomic_DNA"/>
</dbReference>
<keyword evidence="1" id="KW-0472">Membrane</keyword>
<organism evidence="2 3">
    <name type="scientific">Armatimonas rosea</name>
    <dbReference type="NCBI Taxonomy" id="685828"/>
    <lineage>
        <taxon>Bacteria</taxon>
        <taxon>Bacillati</taxon>
        <taxon>Armatimonadota</taxon>
        <taxon>Armatimonadia</taxon>
        <taxon>Armatimonadales</taxon>
        <taxon>Armatimonadaceae</taxon>
        <taxon>Armatimonas</taxon>
    </lineage>
</organism>
<feature type="transmembrane region" description="Helical" evidence="1">
    <location>
        <begin position="169"/>
        <end position="188"/>
    </location>
</feature>
<proteinExistence type="predicted"/>
<name>A0A7W9SM00_ARMRO</name>
<dbReference type="AlphaFoldDB" id="A0A7W9SM00"/>
<dbReference type="Pfam" id="PF22564">
    <property type="entry name" value="HAAS"/>
    <property type="match status" value="1"/>
</dbReference>
<keyword evidence="3" id="KW-1185">Reference proteome</keyword>
<dbReference type="Proteomes" id="UP000520814">
    <property type="component" value="Unassembled WGS sequence"/>
</dbReference>
<feature type="transmembrane region" description="Helical" evidence="1">
    <location>
        <begin position="144"/>
        <end position="163"/>
    </location>
</feature>
<keyword evidence="1" id="KW-1133">Transmembrane helix</keyword>
<feature type="transmembrane region" description="Helical" evidence="1">
    <location>
        <begin position="78"/>
        <end position="100"/>
    </location>
</feature>
<comment type="caution">
    <text evidence="2">The sequence shown here is derived from an EMBL/GenBank/DDBJ whole genome shotgun (WGS) entry which is preliminary data.</text>
</comment>
<protein>
    <submittedName>
        <fullName evidence="2">Putative membrane protein</fullName>
    </submittedName>
</protein>
<evidence type="ECO:0000256" key="1">
    <source>
        <dbReference type="SAM" id="Phobius"/>
    </source>
</evidence>
<keyword evidence="1" id="KW-0812">Transmembrane</keyword>
<evidence type="ECO:0000313" key="2">
    <source>
        <dbReference type="EMBL" id="MBB6049107.1"/>
    </source>
</evidence>
<sequence length="202" mass="22528">MNSPLEIYLDELGKGLKPLPIHERLEQIDEARAHLEGLTESYRELGHEELESQVRAVAQFGDVKTVARELSRAVRKQNLWHAAGVAAIFSAVQNVIWTPFGMLLTFTNLHQYMAEIILGSGIVANLIAGVVLRRLVPGNTLRPLLLLSAVYLLLFLINLLRFWLQLGAVGNAIAPQGIVFAFLTSGALQELRYALRRRRILA</sequence>
<gene>
    <name evidence="2" type="ORF">HNQ39_000869</name>
</gene>
<accession>A0A7W9SM00</accession>
<evidence type="ECO:0000313" key="3">
    <source>
        <dbReference type="Proteomes" id="UP000520814"/>
    </source>
</evidence>
<feature type="transmembrane region" description="Helical" evidence="1">
    <location>
        <begin position="112"/>
        <end position="132"/>
    </location>
</feature>